<evidence type="ECO:0000313" key="2">
    <source>
        <dbReference type="EMBL" id="SKB81323.1"/>
    </source>
</evidence>
<dbReference type="Proteomes" id="UP000191112">
    <property type="component" value="Unassembled WGS sequence"/>
</dbReference>
<dbReference type="Gene3D" id="3.90.550.10">
    <property type="entry name" value="Spore Coat Polysaccharide Biosynthesis Protein SpsA, Chain A"/>
    <property type="match status" value="1"/>
</dbReference>
<dbReference type="InterPro" id="IPR050834">
    <property type="entry name" value="Glycosyltransf_2"/>
</dbReference>
<organism evidence="2 3">
    <name type="scientific">Soonwooa buanensis</name>
    <dbReference type="NCBI Taxonomy" id="619805"/>
    <lineage>
        <taxon>Bacteria</taxon>
        <taxon>Pseudomonadati</taxon>
        <taxon>Bacteroidota</taxon>
        <taxon>Flavobacteriia</taxon>
        <taxon>Flavobacteriales</taxon>
        <taxon>Weeksellaceae</taxon>
        <taxon>Chryseobacterium group</taxon>
        <taxon>Soonwooa</taxon>
    </lineage>
</organism>
<dbReference type="Pfam" id="PF00535">
    <property type="entry name" value="Glycos_transf_2"/>
    <property type="match status" value="1"/>
</dbReference>
<dbReference type="OrthoDB" id="597270at2"/>
<protein>
    <submittedName>
        <fullName evidence="2">Glycosyltransferase involved in cell wall bisynthesis</fullName>
    </submittedName>
</protein>
<accession>A0A1T5EBP4</accession>
<dbReference type="SUPFAM" id="SSF53448">
    <property type="entry name" value="Nucleotide-diphospho-sugar transferases"/>
    <property type="match status" value="1"/>
</dbReference>
<name>A0A1T5EBP4_9FLAO</name>
<dbReference type="EMBL" id="FUYZ01000003">
    <property type="protein sequence ID" value="SKB81323.1"/>
    <property type="molecule type" value="Genomic_DNA"/>
</dbReference>
<evidence type="ECO:0000313" key="3">
    <source>
        <dbReference type="Proteomes" id="UP000191112"/>
    </source>
</evidence>
<dbReference type="GO" id="GO:0016740">
    <property type="term" value="F:transferase activity"/>
    <property type="evidence" value="ECO:0007669"/>
    <property type="project" value="UniProtKB-KW"/>
</dbReference>
<dbReference type="InterPro" id="IPR001173">
    <property type="entry name" value="Glyco_trans_2-like"/>
</dbReference>
<dbReference type="RefSeq" id="WP_079666525.1">
    <property type="nucleotide sequence ID" value="NZ_FUYZ01000003.1"/>
</dbReference>
<dbReference type="CDD" id="cd00761">
    <property type="entry name" value="Glyco_tranf_GTA_type"/>
    <property type="match status" value="1"/>
</dbReference>
<dbReference type="AlphaFoldDB" id="A0A1T5EBP4"/>
<evidence type="ECO:0000259" key="1">
    <source>
        <dbReference type="Pfam" id="PF00535"/>
    </source>
</evidence>
<dbReference type="InterPro" id="IPR029044">
    <property type="entry name" value="Nucleotide-diphossugar_trans"/>
</dbReference>
<dbReference type="PANTHER" id="PTHR43685">
    <property type="entry name" value="GLYCOSYLTRANSFERASE"/>
    <property type="match status" value="1"/>
</dbReference>
<keyword evidence="3" id="KW-1185">Reference proteome</keyword>
<dbReference type="STRING" id="619805.SAMN05660477_01261"/>
<proteinExistence type="predicted"/>
<reference evidence="2 3" key="1">
    <citation type="submission" date="2017-02" db="EMBL/GenBank/DDBJ databases">
        <authorList>
            <person name="Peterson S.W."/>
        </authorList>
    </citation>
    <scope>NUCLEOTIDE SEQUENCE [LARGE SCALE GENOMIC DNA]</scope>
    <source>
        <strain evidence="2 3">DSM 22323</strain>
    </source>
</reference>
<dbReference type="PANTHER" id="PTHR43685:SF2">
    <property type="entry name" value="GLYCOSYLTRANSFERASE 2-LIKE DOMAIN-CONTAINING PROTEIN"/>
    <property type="match status" value="1"/>
</dbReference>
<keyword evidence="2" id="KW-0808">Transferase</keyword>
<sequence>MTPNQLISIIVPCYNQSQYLDECLQSVLDQTYQNWECIIVNDGSKDDTEEIALKWIVKDNRFKYISKENGGVASARNYGISKCKGEWILPLDGDDKINIEYLSKAQTFFTKDIDLIYSNSEFFGEVTGVWNLENYNYFNLLQSNMIFCSAFFRKTSWQKASGYDPKLIYGYEDWEFWISILNENSKVIKLDYLGFYYRRKLESRDILINKDVTKKDKSYNYIYTKHLDKYLQFSKNAIINFKIINQKLKNHDEINSKLKKNIITKVLFRVIQAFSKST</sequence>
<feature type="domain" description="Glycosyltransferase 2-like" evidence="1">
    <location>
        <begin position="8"/>
        <end position="151"/>
    </location>
</feature>
<gene>
    <name evidence="2" type="ORF">SAMN05660477_01261</name>
</gene>